<reference evidence="2" key="1">
    <citation type="submission" date="2016-10" db="EMBL/GenBank/DDBJ databases">
        <authorList>
            <person name="Varghese N."/>
            <person name="Submissions S."/>
        </authorList>
    </citation>
    <scope>NUCLEOTIDE SEQUENCE [LARGE SCALE GENOMIC DNA]</scope>
    <source>
        <strain evidence="2">FP5</strain>
    </source>
</reference>
<organism evidence="1 2">
    <name type="scientific">Halobacillus alkaliphilus</name>
    <dbReference type="NCBI Taxonomy" id="396056"/>
    <lineage>
        <taxon>Bacteria</taxon>
        <taxon>Bacillati</taxon>
        <taxon>Bacillota</taxon>
        <taxon>Bacilli</taxon>
        <taxon>Bacillales</taxon>
        <taxon>Bacillaceae</taxon>
        <taxon>Halobacillus</taxon>
    </lineage>
</organism>
<proteinExistence type="predicted"/>
<keyword evidence="2" id="KW-1185">Reference proteome</keyword>
<protein>
    <recommendedName>
        <fullName evidence="3">Helix-turn-helix domain-containing protein</fullName>
    </recommendedName>
</protein>
<evidence type="ECO:0008006" key="3">
    <source>
        <dbReference type="Google" id="ProtNLM"/>
    </source>
</evidence>
<dbReference type="AlphaFoldDB" id="A0A1I2NBM3"/>
<evidence type="ECO:0000313" key="1">
    <source>
        <dbReference type="EMBL" id="SFF98886.1"/>
    </source>
</evidence>
<dbReference type="Proteomes" id="UP000198897">
    <property type="component" value="Unassembled WGS sequence"/>
</dbReference>
<dbReference type="Gene3D" id="1.10.10.10">
    <property type="entry name" value="Winged helix-like DNA-binding domain superfamily/Winged helix DNA-binding domain"/>
    <property type="match status" value="1"/>
</dbReference>
<dbReference type="EMBL" id="FOOG01000017">
    <property type="protein sequence ID" value="SFF98886.1"/>
    <property type="molecule type" value="Genomic_DNA"/>
</dbReference>
<gene>
    <name evidence="1" type="ORF">SAMN05216353_11752</name>
</gene>
<sequence length="100" mass="11647">MTKYLHLTQELYNMLNTKELMIIYAIYFHGNDEQTACMEIKTLSKKTNLTKEDIEQNISTLMSKGYYGHWFLNIAGGGKQQKLFVLNNFLFTEEGSSKHD</sequence>
<accession>A0A1I2NBM3</accession>
<dbReference type="InterPro" id="IPR036388">
    <property type="entry name" value="WH-like_DNA-bd_sf"/>
</dbReference>
<name>A0A1I2NBM3_9BACI</name>
<evidence type="ECO:0000313" key="2">
    <source>
        <dbReference type="Proteomes" id="UP000198897"/>
    </source>
</evidence>
<dbReference type="RefSeq" id="WP_089752059.1">
    <property type="nucleotide sequence ID" value="NZ_FOOG01000017.1"/>
</dbReference>